<dbReference type="EMBL" id="CP016757">
    <property type="protein sequence ID" value="ANZ45626.1"/>
    <property type="molecule type" value="Genomic_DNA"/>
</dbReference>
<dbReference type="RefSeq" id="WP_066746283.1">
    <property type="nucleotide sequence ID" value="NZ_CP016757.1"/>
</dbReference>
<dbReference type="GeneID" id="83058452"/>
<dbReference type="STRING" id="1197717.BED41_11405"/>
<feature type="compositionally biased region" description="Basic and acidic residues" evidence="1">
    <location>
        <begin position="65"/>
        <end position="74"/>
    </location>
</feature>
<dbReference type="OrthoDB" id="1666967at2"/>
<dbReference type="Proteomes" id="UP000093044">
    <property type="component" value="Chromosome"/>
</dbReference>
<dbReference type="AlphaFoldDB" id="A0A1B2I6P5"/>
<organism evidence="2 3">
    <name type="scientific">Cloacibacillus porcorum</name>
    <dbReference type="NCBI Taxonomy" id="1197717"/>
    <lineage>
        <taxon>Bacteria</taxon>
        <taxon>Thermotogati</taxon>
        <taxon>Synergistota</taxon>
        <taxon>Synergistia</taxon>
        <taxon>Synergistales</taxon>
        <taxon>Synergistaceae</taxon>
        <taxon>Cloacibacillus</taxon>
    </lineage>
</organism>
<feature type="region of interest" description="Disordered" evidence="1">
    <location>
        <begin position="47"/>
        <end position="74"/>
    </location>
</feature>
<evidence type="ECO:0000256" key="1">
    <source>
        <dbReference type="SAM" id="MobiDB-lite"/>
    </source>
</evidence>
<dbReference type="SUPFAM" id="SSF48295">
    <property type="entry name" value="TrpR-like"/>
    <property type="match status" value="1"/>
</dbReference>
<name>A0A1B2I6P5_9BACT</name>
<evidence type="ECO:0000313" key="2">
    <source>
        <dbReference type="EMBL" id="ANZ45626.1"/>
    </source>
</evidence>
<sequence length="121" mass="13983">MRYTKEERLEIGRKVYEGIMTRYEAAEAYGISDDTARDYMRMYRDFNSLPPKSSGNGSDSYVYKPSERRPDLSDYESMTKKELIVELIKAKVAEARLKKGYEVKGDGPVKEYILLDSSNTK</sequence>
<gene>
    <name evidence="2" type="ORF">BED41_11405</name>
</gene>
<accession>A0A1B2I6P5</accession>
<dbReference type="GO" id="GO:0043565">
    <property type="term" value="F:sequence-specific DNA binding"/>
    <property type="evidence" value="ECO:0007669"/>
    <property type="project" value="InterPro"/>
</dbReference>
<feature type="compositionally biased region" description="Polar residues" evidence="1">
    <location>
        <begin position="50"/>
        <end position="59"/>
    </location>
</feature>
<proteinExistence type="predicted"/>
<reference evidence="2" key="1">
    <citation type="submission" date="2016-08" db="EMBL/GenBank/DDBJ databases">
        <title>Complete genome of Cloacibacillus porcorum.</title>
        <authorList>
            <person name="Looft T."/>
            <person name="Bayles D.O."/>
            <person name="Alt D.P."/>
        </authorList>
    </citation>
    <scope>NUCLEOTIDE SEQUENCE [LARGE SCALE GENOMIC DNA]</scope>
    <source>
        <strain evidence="2">CL-84</strain>
    </source>
</reference>
<protein>
    <submittedName>
        <fullName evidence="2">Uncharacterized protein</fullName>
    </submittedName>
</protein>
<dbReference type="InterPro" id="IPR010921">
    <property type="entry name" value="Trp_repressor/repl_initiator"/>
</dbReference>
<evidence type="ECO:0000313" key="3">
    <source>
        <dbReference type="Proteomes" id="UP000093044"/>
    </source>
</evidence>
<dbReference type="KEGG" id="cpor:BED41_11405"/>
<keyword evidence="3" id="KW-1185">Reference proteome</keyword>